<organism evidence="3 4">
    <name type="scientific">Hibiscus sabdariffa</name>
    <name type="common">roselle</name>
    <dbReference type="NCBI Taxonomy" id="183260"/>
    <lineage>
        <taxon>Eukaryota</taxon>
        <taxon>Viridiplantae</taxon>
        <taxon>Streptophyta</taxon>
        <taxon>Embryophyta</taxon>
        <taxon>Tracheophyta</taxon>
        <taxon>Spermatophyta</taxon>
        <taxon>Magnoliopsida</taxon>
        <taxon>eudicotyledons</taxon>
        <taxon>Gunneridae</taxon>
        <taxon>Pentapetalae</taxon>
        <taxon>rosids</taxon>
        <taxon>malvids</taxon>
        <taxon>Malvales</taxon>
        <taxon>Malvaceae</taxon>
        <taxon>Malvoideae</taxon>
        <taxon>Hibiscus</taxon>
    </lineage>
</organism>
<dbReference type="EMBL" id="JBBPBN010000018">
    <property type="protein sequence ID" value="KAK9019082.1"/>
    <property type="molecule type" value="Genomic_DNA"/>
</dbReference>
<accession>A0ABR2S1R1</accession>
<feature type="chain" id="PRO_5046145185" description="Transmembrane protein" evidence="2">
    <location>
        <begin position="22"/>
        <end position="117"/>
    </location>
</feature>
<evidence type="ECO:0000313" key="3">
    <source>
        <dbReference type="EMBL" id="KAK9019082.1"/>
    </source>
</evidence>
<keyword evidence="1" id="KW-1133">Transmembrane helix</keyword>
<protein>
    <recommendedName>
        <fullName evidence="5">Transmembrane protein</fullName>
    </recommendedName>
</protein>
<sequence length="117" mass="11206">MSHQILTFVLALISILGMVSAKTKAVASPTFVAATPGPIEDIVKSAGAPSIGNSGTVESPVGSAALGSHRGAAAAAAGAMNGAAPGQPPSSDGATTIMVSSAFAGAAAIAGYFVFYV</sequence>
<gene>
    <name evidence="3" type="ORF">V6N11_034121</name>
</gene>
<proteinExistence type="predicted"/>
<evidence type="ECO:0000256" key="2">
    <source>
        <dbReference type="SAM" id="SignalP"/>
    </source>
</evidence>
<dbReference type="Proteomes" id="UP001396334">
    <property type="component" value="Unassembled WGS sequence"/>
</dbReference>
<evidence type="ECO:0000256" key="1">
    <source>
        <dbReference type="SAM" id="Phobius"/>
    </source>
</evidence>
<keyword evidence="1" id="KW-0812">Transmembrane</keyword>
<feature type="signal peptide" evidence="2">
    <location>
        <begin position="1"/>
        <end position="21"/>
    </location>
</feature>
<evidence type="ECO:0008006" key="5">
    <source>
        <dbReference type="Google" id="ProtNLM"/>
    </source>
</evidence>
<keyword evidence="1" id="KW-0472">Membrane</keyword>
<reference evidence="3 4" key="1">
    <citation type="journal article" date="2024" name="G3 (Bethesda)">
        <title>Genome assembly of Hibiscus sabdariffa L. provides insights into metabolisms of medicinal natural products.</title>
        <authorList>
            <person name="Kim T."/>
        </authorList>
    </citation>
    <scope>NUCLEOTIDE SEQUENCE [LARGE SCALE GENOMIC DNA]</scope>
    <source>
        <strain evidence="3">TK-2024</strain>
        <tissue evidence="3">Old leaves</tissue>
    </source>
</reference>
<comment type="caution">
    <text evidence="3">The sequence shown here is derived from an EMBL/GenBank/DDBJ whole genome shotgun (WGS) entry which is preliminary data.</text>
</comment>
<keyword evidence="4" id="KW-1185">Reference proteome</keyword>
<keyword evidence="2" id="KW-0732">Signal</keyword>
<feature type="transmembrane region" description="Helical" evidence="1">
    <location>
        <begin position="97"/>
        <end position="116"/>
    </location>
</feature>
<evidence type="ECO:0000313" key="4">
    <source>
        <dbReference type="Proteomes" id="UP001396334"/>
    </source>
</evidence>
<name>A0ABR2S1R1_9ROSI</name>